<protein>
    <recommendedName>
        <fullName evidence="2">Peptidase metallopeptidase domain-containing protein</fullName>
    </recommendedName>
</protein>
<dbReference type="Pfam" id="PF01400">
    <property type="entry name" value="Astacin"/>
    <property type="match status" value="1"/>
</dbReference>
<dbReference type="InterPro" id="IPR006026">
    <property type="entry name" value="Peptidase_Metallo"/>
</dbReference>
<dbReference type="PANTHER" id="PTHR10127">
    <property type="entry name" value="DISCOIDIN, CUB, EGF, LAMININ , AND ZINC METALLOPROTEASE DOMAIN CONTAINING"/>
    <property type="match status" value="1"/>
</dbReference>
<evidence type="ECO:0000259" key="2">
    <source>
        <dbReference type="SMART" id="SM00235"/>
    </source>
</evidence>
<proteinExistence type="predicted"/>
<keyword evidence="1" id="KW-0732">Signal</keyword>
<sequence>MNFVARELVAFILSTLFIAATLNAQARAGAGVEADKLWPSKQIPYAVCDCRNGVPYFCTKVQCLAKPDVILKAISDWNASAITVKLVPRDKSGAKPYLLYLAQEDDSNLETGKWPRWCFTEAGFTGTNSPHPVVIGNECVRNMGSILGMTVLHETGHAVGLLHEQQRTDRDIFLKVMFPGSTANAAIGQSGRMCASDRQEECEFQSGIFYRVYTYGRNVGEHDLKSIMHYRLVKNFETCVTSEPKPDDYELACMDLTERGRKRVEELLIQPSQIGSKIFGLSPIDIYTVNELYKDVP</sequence>
<reference evidence="3 4" key="1">
    <citation type="submission" date="2017-02" db="EMBL/GenBank/DDBJ databases">
        <authorList>
            <person name="Jeong S."/>
        </authorList>
    </citation>
    <scope>NUCLEOTIDE SEQUENCE [LARGE SCALE GENOMIC DNA]</scope>
    <source>
        <strain evidence="3 4">RMAR6-6</strain>
    </source>
</reference>
<dbReference type="PRINTS" id="PR00480">
    <property type="entry name" value="ASTACIN"/>
</dbReference>
<evidence type="ECO:0000256" key="1">
    <source>
        <dbReference type="SAM" id="SignalP"/>
    </source>
</evidence>
<gene>
    <name evidence="3" type="ORF">B0E33_15085</name>
</gene>
<accession>A0ABM6I2Z0</accession>
<dbReference type="InterPro" id="IPR024079">
    <property type="entry name" value="MetalloPept_cat_dom_sf"/>
</dbReference>
<dbReference type="InterPro" id="IPR001506">
    <property type="entry name" value="Peptidase_M12A"/>
</dbReference>
<evidence type="ECO:0000313" key="3">
    <source>
        <dbReference type="EMBL" id="AQQ04728.1"/>
    </source>
</evidence>
<organism evidence="3 4">
    <name type="scientific">Roseibium algicola</name>
    <dbReference type="NCBI Taxonomy" id="2857014"/>
    <lineage>
        <taxon>Bacteria</taxon>
        <taxon>Pseudomonadati</taxon>
        <taxon>Pseudomonadota</taxon>
        <taxon>Alphaproteobacteria</taxon>
        <taxon>Hyphomicrobiales</taxon>
        <taxon>Stappiaceae</taxon>
        <taxon>Roseibium</taxon>
    </lineage>
</organism>
<keyword evidence="4" id="KW-1185">Reference proteome</keyword>
<name>A0ABM6I2Z0_9HYPH</name>
<dbReference type="EMBL" id="CP019630">
    <property type="protein sequence ID" value="AQQ04728.1"/>
    <property type="molecule type" value="Genomic_DNA"/>
</dbReference>
<feature type="signal peptide" evidence="1">
    <location>
        <begin position="1"/>
        <end position="26"/>
    </location>
</feature>
<dbReference type="SUPFAM" id="SSF55486">
    <property type="entry name" value="Metalloproteases ('zincins'), catalytic domain"/>
    <property type="match status" value="1"/>
</dbReference>
<feature type="chain" id="PRO_5047162173" description="Peptidase metallopeptidase domain-containing protein" evidence="1">
    <location>
        <begin position="27"/>
        <end position="297"/>
    </location>
</feature>
<dbReference type="SMART" id="SM00235">
    <property type="entry name" value="ZnMc"/>
    <property type="match status" value="1"/>
</dbReference>
<dbReference type="Proteomes" id="UP000188174">
    <property type="component" value="Chromosome"/>
</dbReference>
<dbReference type="Gene3D" id="3.40.390.10">
    <property type="entry name" value="Collagenase (Catalytic Domain)"/>
    <property type="match status" value="1"/>
</dbReference>
<dbReference type="PANTHER" id="PTHR10127:SF850">
    <property type="entry name" value="METALLOENDOPEPTIDASE"/>
    <property type="match status" value="1"/>
</dbReference>
<dbReference type="RefSeq" id="WP_077291639.1">
    <property type="nucleotide sequence ID" value="NZ_CP019630.1"/>
</dbReference>
<evidence type="ECO:0000313" key="4">
    <source>
        <dbReference type="Proteomes" id="UP000188174"/>
    </source>
</evidence>
<feature type="domain" description="Peptidase metallopeptidase" evidence="2">
    <location>
        <begin position="34"/>
        <end position="196"/>
    </location>
</feature>